<dbReference type="GO" id="GO:0000724">
    <property type="term" value="P:double-strand break repair via homologous recombination"/>
    <property type="evidence" value="ECO:0007669"/>
    <property type="project" value="TreeGrafter"/>
</dbReference>
<sequence length="490" mass="54378">MGYLATTTQTTQHVAPAGMLDGLAALQSLHQQNHHHHHHHHSPHHHNAHNNYHLHQPPHHQPHHHAPPPPPRELPVFHHHQVPVHHIHHDPVVRVGQLGLEGTLAVPAIVSRFLSYSLPTPTCLSANYNALGNLGVSVLVDQLAETTRGSVACVATSEDGGEELWPPVVRGLELQGNGIGNGGFGVLQWYASKMPGMLKLDLEDNDITLDEPAPEVGLDAPLLRLVNSTHLTHLNLSYNPLRSCQVAQLFDTLDIPIRELKLDSCGLGMDVAFAAANYLASDRCHHLETLSMAENYLTLCGMTMMLDAVETNNLTLLSLSLDEHDSDGKIEATDSERRSGNKWTDVERQMCIRLPLVLERNRRLHRRLAQAVKQALVPTRLILFGRPAHPPDTKTGFRLLDLPPEVQLVVARHCSDDAWAFSDAQWARFVAQAADPCRFRRLSNAMWNHTTTGRKNMLCSRQALDRAMNNWRRQAGCVSWEGGDGGDGDE</sequence>
<dbReference type="RefSeq" id="XP_062628756.1">
    <property type="nucleotide sequence ID" value="XM_062772772.1"/>
</dbReference>
<dbReference type="PANTHER" id="PTHR46358">
    <property type="entry name" value="TONSOKU-LIKE PROTEIN"/>
    <property type="match status" value="1"/>
</dbReference>
<dbReference type="GO" id="GO:0043596">
    <property type="term" value="C:nuclear replication fork"/>
    <property type="evidence" value="ECO:0007669"/>
    <property type="project" value="TreeGrafter"/>
</dbReference>
<dbReference type="AlphaFoldDB" id="A0AAF1BN45"/>
<feature type="region of interest" description="Disordered" evidence="4">
    <location>
        <begin position="30"/>
        <end position="76"/>
    </location>
</feature>
<feature type="compositionally biased region" description="Basic residues" evidence="4">
    <location>
        <begin position="56"/>
        <end position="66"/>
    </location>
</feature>
<evidence type="ECO:0000313" key="5">
    <source>
        <dbReference type="EMBL" id="WOO82724.1"/>
    </source>
</evidence>
<evidence type="ECO:0000256" key="2">
    <source>
        <dbReference type="ARBA" id="ARBA00022737"/>
    </source>
</evidence>
<evidence type="ECO:0000256" key="3">
    <source>
        <dbReference type="ARBA" id="ARBA00023242"/>
    </source>
</evidence>
<dbReference type="Gene3D" id="3.80.10.10">
    <property type="entry name" value="Ribonuclease Inhibitor"/>
    <property type="match status" value="1"/>
</dbReference>
<reference evidence="5" key="1">
    <citation type="submission" date="2023-10" db="EMBL/GenBank/DDBJ databases">
        <authorList>
            <person name="Noh H."/>
        </authorList>
    </citation>
    <scope>NUCLEOTIDE SEQUENCE</scope>
    <source>
        <strain evidence="5">DUCC4014</strain>
    </source>
</reference>
<accession>A0AAF1BN45</accession>
<dbReference type="GO" id="GO:0031297">
    <property type="term" value="P:replication fork processing"/>
    <property type="evidence" value="ECO:0007669"/>
    <property type="project" value="TreeGrafter"/>
</dbReference>
<dbReference type="Proteomes" id="UP000827549">
    <property type="component" value="Chromosome 4"/>
</dbReference>
<dbReference type="GeneID" id="87809433"/>
<gene>
    <name evidence="5" type="ORF">LOC62_04G006207</name>
</gene>
<organism evidence="5 6">
    <name type="scientific">Vanrija pseudolonga</name>
    <dbReference type="NCBI Taxonomy" id="143232"/>
    <lineage>
        <taxon>Eukaryota</taxon>
        <taxon>Fungi</taxon>
        <taxon>Dikarya</taxon>
        <taxon>Basidiomycota</taxon>
        <taxon>Agaricomycotina</taxon>
        <taxon>Tremellomycetes</taxon>
        <taxon>Trichosporonales</taxon>
        <taxon>Trichosporonaceae</taxon>
        <taxon>Vanrija</taxon>
    </lineage>
</organism>
<comment type="subcellular location">
    <subcellularLocation>
        <location evidence="1">Nucleus</location>
    </subcellularLocation>
</comment>
<evidence type="ECO:0000313" key="6">
    <source>
        <dbReference type="Proteomes" id="UP000827549"/>
    </source>
</evidence>
<proteinExistence type="predicted"/>
<evidence type="ECO:0000256" key="4">
    <source>
        <dbReference type="SAM" id="MobiDB-lite"/>
    </source>
</evidence>
<dbReference type="EMBL" id="CP086717">
    <property type="protein sequence ID" value="WOO82724.1"/>
    <property type="molecule type" value="Genomic_DNA"/>
</dbReference>
<keyword evidence="6" id="KW-1185">Reference proteome</keyword>
<dbReference type="SUPFAM" id="SSF52047">
    <property type="entry name" value="RNI-like"/>
    <property type="match status" value="1"/>
</dbReference>
<name>A0AAF1BN45_9TREE</name>
<keyword evidence="3" id="KW-0539">Nucleus</keyword>
<protein>
    <submittedName>
        <fullName evidence="5">Uncharacterized protein</fullName>
    </submittedName>
</protein>
<keyword evidence="2" id="KW-0677">Repeat</keyword>
<evidence type="ECO:0000256" key="1">
    <source>
        <dbReference type="ARBA" id="ARBA00004123"/>
    </source>
</evidence>
<dbReference type="InterPro" id="IPR032675">
    <property type="entry name" value="LRR_dom_sf"/>
</dbReference>
<dbReference type="PANTHER" id="PTHR46358:SF1">
    <property type="entry name" value="TONSOKU-LIKE PROTEIN"/>
    <property type="match status" value="1"/>
</dbReference>
<dbReference type="InterPro" id="IPR052311">
    <property type="entry name" value="MMS22L-TONSL_complex_comp"/>
</dbReference>
<feature type="compositionally biased region" description="Basic residues" evidence="4">
    <location>
        <begin position="32"/>
        <end position="48"/>
    </location>
</feature>